<dbReference type="AlphaFoldDB" id="C6W1L6"/>
<keyword evidence="2" id="KW-1185">Reference proteome</keyword>
<protein>
    <recommendedName>
        <fullName evidence="3">Secretion system C-terminal sorting domain-containing protein</fullName>
    </recommendedName>
</protein>
<dbReference type="STRING" id="471854.Dfer_2528"/>
<evidence type="ECO:0008006" key="3">
    <source>
        <dbReference type="Google" id="ProtNLM"/>
    </source>
</evidence>
<evidence type="ECO:0000313" key="1">
    <source>
        <dbReference type="EMBL" id="ACT93746.1"/>
    </source>
</evidence>
<dbReference type="InterPro" id="IPR013783">
    <property type="entry name" value="Ig-like_fold"/>
</dbReference>
<dbReference type="eggNOG" id="COG1196">
    <property type="taxonomic scope" value="Bacteria"/>
</dbReference>
<sequence>MLSASHVWAQSISPGGIYAASASGSANGVSVTWVLGNLNTFAELSALPVRLISFEARLTASGHAELQWKTAEELNNLGFEIQKSTDAKKWELLAWVDGAKNSNTAQSYRFVDETFNTTSYYRLRQVDFDDSYTYSKIISLIHEKESLDRFVVYPNPSRQNKISLVLPEKTQRVFLYDQLGNKLVHIESPASETSILLPNPGSFIIQIETPVGRKGVRHTFQ</sequence>
<accession>C6W1L6</accession>
<gene>
    <name evidence="1" type="ordered locus">Dfer_2528</name>
</gene>
<evidence type="ECO:0000313" key="2">
    <source>
        <dbReference type="Proteomes" id="UP000002011"/>
    </source>
</evidence>
<dbReference type="Proteomes" id="UP000002011">
    <property type="component" value="Chromosome"/>
</dbReference>
<dbReference type="KEGG" id="dfe:Dfer_2528"/>
<proteinExistence type="predicted"/>
<reference evidence="1 2" key="1">
    <citation type="journal article" date="2009" name="Stand. Genomic Sci.">
        <title>Complete genome sequence of Dyadobacter fermentans type strain (NS114).</title>
        <authorList>
            <person name="Lang E."/>
            <person name="Lapidus A."/>
            <person name="Chertkov O."/>
            <person name="Brettin T."/>
            <person name="Detter J.C."/>
            <person name="Han C."/>
            <person name="Copeland A."/>
            <person name="Glavina Del Rio T."/>
            <person name="Nolan M."/>
            <person name="Chen F."/>
            <person name="Lucas S."/>
            <person name="Tice H."/>
            <person name="Cheng J.F."/>
            <person name="Land M."/>
            <person name="Hauser L."/>
            <person name="Chang Y.J."/>
            <person name="Jeffries C.D."/>
            <person name="Kopitz M."/>
            <person name="Bruce D."/>
            <person name="Goodwin L."/>
            <person name="Pitluck S."/>
            <person name="Ovchinnikova G."/>
            <person name="Pati A."/>
            <person name="Ivanova N."/>
            <person name="Mavrommatis K."/>
            <person name="Chen A."/>
            <person name="Palaniappan K."/>
            <person name="Chain P."/>
            <person name="Bristow J."/>
            <person name="Eisen J.A."/>
            <person name="Markowitz V."/>
            <person name="Hugenholtz P."/>
            <person name="Goker M."/>
            <person name="Rohde M."/>
            <person name="Kyrpides N.C."/>
            <person name="Klenk H.P."/>
        </authorList>
    </citation>
    <scope>NUCLEOTIDE SEQUENCE [LARGE SCALE GENOMIC DNA]</scope>
    <source>
        <strain evidence="2">ATCC 700827 / DSM 18053 / CIP 107007 / KCTC 52180 / NS114</strain>
    </source>
</reference>
<dbReference type="HOGENOM" id="CLU_1248996_0_0_10"/>
<organism evidence="1 2">
    <name type="scientific">Dyadobacter fermentans (strain ATCC 700827 / DSM 18053 / CIP 107007 / KCTC 52180 / NS114)</name>
    <dbReference type="NCBI Taxonomy" id="471854"/>
    <lineage>
        <taxon>Bacteria</taxon>
        <taxon>Pseudomonadati</taxon>
        <taxon>Bacteroidota</taxon>
        <taxon>Cytophagia</taxon>
        <taxon>Cytophagales</taxon>
        <taxon>Spirosomataceae</taxon>
        <taxon>Dyadobacter</taxon>
    </lineage>
</organism>
<dbReference type="Gene3D" id="2.60.40.10">
    <property type="entry name" value="Immunoglobulins"/>
    <property type="match status" value="1"/>
</dbReference>
<dbReference type="EMBL" id="CP001619">
    <property type="protein sequence ID" value="ACT93746.1"/>
    <property type="molecule type" value="Genomic_DNA"/>
</dbReference>
<name>C6W1L6_DYAFD</name>